<proteinExistence type="predicted"/>
<sequence>MNVPPTSYRDPVIDWAPLSKIIKDAKSFVLTSHVRPDADAIGSELGLAALLEEMGKSVQIVNPSAAPDNLDFLDQNGKLLKLGESIDAQKIENADVHIVVDTSAWVQLAELAPIIKRTSAKKVVIDHHVSSDDLGAVEFKDTAAEASGALIVRLADTLGLPIPPRAAVPLFAALATDTGWFRFPSVKSSTYEIAARLIDLGAVPQQIYEKLYERRTHSKLKLTGRVLDRIQLVNEGRLAYTSVSQEDFRQTGAKQADTEDLVNECLKIEGTEAAFIAIEQHNGSIKVSFRSKTQLSVSDVAEQFNGGGHRQASGAVLPGPLDKAIESVLAAFASAMK</sequence>
<dbReference type="EMBL" id="CP036316">
    <property type="protein sequence ID" value="QDT65107.1"/>
    <property type="molecule type" value="Genomic_DNA"/>
</dbReference>
<dbReference type="AlphaFoldDB" id="A0A517T9Q5"/>
<dbReference type="PANTHER" id="PTHR47618">
    <property type="entry name" value="BIFUNCTIONAL OLIGORIBONUCLEASE AND PAP PHOSPHATASE NRNA"/>
    <property type="match status" value="1"/>
</dbReference>
<dbReference type="Pfam" id="PF02272">
    <property type="entry name" value="DHHA1"/>
    <property type="match status" value="1"/>
</dbReference>
<dbReference type="RefSeq" id="WP_145262839.1">
    <property type="nucleotide sequence ID" value="NZ_CP036316.1"/>
</dbReference>
<dbReference type="InterPro" id="IPR003156">
    <property type="entry name" value="DHHA1_dom"/>
</dbReference>
<evidence type="ECO:0000259" key="2">
    <source>
        <dbReference type="Pfam" id="PF02272"/>
    </source>
</evidence>
<feature type="domain" description="DHHA1" evidence="2">
    <location>
        <begin position="241"/>
        <end position="335"/>
    </location>
</feature>
<organism evidence="3 4">
    <name type="scientific">Calycomorphotria hydatis</name>
    <dbReference type="NCBI Taxonomy" id="2528027"/>
    <lineage>
        <taxon>Bacteria</taxon>
        <taxon>Pseudomonadati</taxon>
        <taxon>Planctomycetota</taxon>
        <taxon>Planctomycetia</taxon>
        <taxon>Planctomycetales</taxon>
        <taxon>Planctomycetaceae</taxon>
        <taxon>Calycomorphotria</taxon>
    </lineage>
</organism>
<dbReference type="GO" id="GO:0003676">
    <property type="term" value="F:nucleic acid binding"/>
    <property type="evidence" value="ECO:0007669"/>
    <property type="project" value="InterPro"/>
</dbReference>
<evidence type="ECO:0000313" key="3">
    <source>
        <dbReference type="EMBL" id="QDT65107.1"/>
    </source>
</evidence>
<dbReference type="Gene3D" id="3.90.1640.10">
    <property type="entry name" value="inorganic pyrophosphatase (n-terminal core)"/>
    <property type="match status" value="1"/>
</dbReference>
<dbReference type="Pfam" id="PF01368">
    <property type="entry name" value="DHH"/>
    <property type="match status" value="1"/>
</dbReference>
<dbReference type="EC" id="3.1.-.-" evidence="3"/>
<dbReference type="InterPro" id="IPR001667">
    <property type="entry name" value="DDH_dom"/>
</dbReference>
<dbReference type="GO" id="GO:0016787">
    <property type="term" value="F:hydrolase activity"/>
    <property type="evidence" value="ECO:0007669"/>
    <property type="project" value="UniProtKB-KW"/>
</dbReference>
<dbReference type="InterPro" id="IPR051319">
    <property type="entry name" value="Oligoribo/pAp-PDE_c-di-AMP_PDE"/>
</dbReference>
<evidence type="ECO:0000313" key="4">
    <source>
        <dbReference type="Proteomes" id="UP000319976"/>
    </source>
</evidence>
<protein>
    <submittedName>
        <fullName evidence="3">NanoRNase/pAp phosphatase</fullName>
        <ecNumber evidence="3">3.1.-.-</ecNumber>
    </submittedName>
</protein>
<reference evidence="3 4" key="1">
    <citation type="submission" date="2019-02" db="EMBL/GenBank/DDBJ databases">
        <title>Deep-cultivation of Planctomycetes and their phenomic and genomic characterization uncovers novel biology.</title>
        <authorList>
            <person name="Wiegand S."/>
            <person name="Jogler M."/>
            <person name="Boedeker C."/>
            <person name="Pinto D."/>
            <person name="Vollmers J."/>
            <person name="Rivas-Marin E."/>
            <person name="Kohn T."/>
            <person name="Peeters S.H."/>
            <person name="Heuer A."/>
            <person name="Rast P."/>
            <person name="Oberbeckmann S."/>
            <person name="Bunk B."/>
            <person name="Jeske O."/>
            <person name="Meyerdierks A."/>
            <person name="Storesund J.E."/>
            <person name="Kallscheuer N."/>
            <person name="Luecker S."/>
            <person name="Lage O.M."/>
            <person name="Pohl T."/>
            <person name="Merkel B.J."/>
            <person name="Hornburger P."/>
            <person name="Mueller R.-W."/>
            <person name="Bruemmer F."/>
            <person name="Labrenz M."/>
            <person name="Spormann A.M."/>
            <person name="Op den Camp H."/>
            <person name="Overmann J."/>
            <person name="Amann R."/>
            <person name="Jetten M.S.M."/>
            <person name="Mascher T."/>
            <person name="Medema M.H."/>
            <person name="Devos D.P."/>
            <person name="Kaster A.-K."/>
            <person name="Ovreas L."/>
            <person name="Rohde M."/>
            <person name="Galperin M.Y."/>
            <person name="Jogler C."/>
        </authorList>
    </citation>
    <scope>NUCLEOTIDE SEQUENCE [LARGE SCALE GENOMIC DNA]</scope>
    <source>
        <strain evidence="3 4">V22</strain>
    </source>
</reference>
<keyword evidence="3" id="KW-0378">Hydrolase</keyword>
<keyword evidence="4" id="KW-1185">Reference proteome</keyword>
<feature type="domain" description="DDH" evidence="1">
    <location>
        <begin position="29"/>
        <end position="156"/>
    </location>
</feature>
<dbReference type="KEGG" id="chya:V22_23530"/>
<dbReference type="SUPFAM" id="SSF64182">
    <property type="entry name" value="DHH phosphoesterases"/>
    <property type="match status" value="1"/>
</dbReference>
<accession>A0A517T9Q5</accession>
<name>A0A517T9Q5_9PLAN</name>
<dbReference type="PANTHER" id="PTHR47618:SF1">
    <property type="entry name" value="BIFUNCTIONAL OLIGORIBONUCLEASE AND PAP PHOSPHATASE NRNA"/>
    <property type="match status" value="1"/>
</dbReference>
<dbReference type="OrthoDB" id="9803668at2"/>
<evidence type="ECO:0000259" key="1">
    <source>
        <dbReference type="Pfam" id="PF01368"/>
    </source>
</evidence>
<dbReference type="InterPro" id="IPR038763">
    <property type="entry name" value="DHH_sf"/>
</dbReference>
<gene>
    <name evidence="3" type="ORF">V22_23530</name>
</gene>
<dbReference type="Proteomes" id="UP000319976">
    <property type="component" value="Chromosome"/>
</dbReference>
<dbReference type="Gene3D" id="3.10.310.30">
    <property type="match status" value="1"/>
</dbReference>